<evidence type="ECO:0000259" key="3">
    <source>
        <dbReference type="Pfam" id="PF00087"/>
    </source>
</evidence>
<dbReference type="AlphaFoldDB" id="R7V6D4"/>
<evidence type="ECO:0000256" key="1">
    <source>
        <dbReference type="ARBA" id="ARBA00022729"/>
    </source>
</evidence>
<keyword evidence="6" id="KW-1185">Reference proteome</keyword>
<proteinExistence type="predicted"/>
<dbReference type="InterPro" id="IPR051110">
    <property type="entry name" value="Ly-6/neurotoxin-like_GPI-ap"/>
</dbReference>
<dbReference type="InterPro" id="IPR045860">
    <property type="entry name" value="Snake_toxin-like_sf"/>
</dbReference>
<name>R7V6D4_CAPTE</name>
<evidence type="ECO:0000313" key="5">
    <source>
        <dbReference type="EnsemblMetazoa" id="CapteP198916"/>
    </source>
</evidence>
<dbReference type="InterPro" id="IPR035076">
    <property type="entry name" value="Toxin/TOLIP"/>
</dbReference>
<feature type="domain" description="Snake toxin/toxin-like" evidence="3">
    <location>
        <begin position="24"/>
        <end position="107"/>
    </location>
</feature>
<organism evidence="4">
    <name type="scientific">Capitella teleta</name>
    <name type="common">Polychaete worm</name>
    <dbReference type="NCBI Taxonomy" id="283909"/>
    <lineage>
        <taxon>Eukaryota</taxon>
        <taxon>Metazoa</taxon>
        <taxon>Spiralia</taxon>
        <taxon>Lophotrochozoa</taxon>
        <taxon>Annelida</taxon>
        <taxon>Polychaeta</taxon>
        <taxon>Sedentaria</taxon>
        <taxon>Scolecida</taxon>
        <taxon>Capitellidae</taxon>
        <taxon>Capitella</taxon>
    </lineage>
</organism>
<dbReference type="PANTHER" id="PTHR16983:SF10">
    <property type="entry name" value="PROTEIN QUIVER"/>
    <property type="match status" value="1"/>
</dbReference>
<dbReference type="HOGENOM" id="CLU_1887710_0_0_1"/>
<dbReference type="EnsemblMetazoa" id="CapteT198916">
    <property type="protein sequence ID" value="CapteP198916"/>
    <property type="gene ID" value="CapteG198916"/>
</dbReference>
<dbReference type="EMBL" id="AMQN01018552">
    <property type="status" value="NOT_ANNOTATED_CDS"/>
    <property type="molecule type" value="Genomic_DNA"/>
</dbReference>
<evidence type="ECO:0000256" key="2">
    <source>
        <dbReference type="SAM" id="SignalP"/>
    </source>
</evidence>
<dbReference type="PANTHER" id="PTHR16983">
    <property type="entry name" value="UPAR/LY6 DOMAIN-CONTAINING PROTEIN"/>
    <property type="match status" value="1"/>
</dbReference>
<dbReference type="OMA" id="CNDDIAS"/>
<feature type="chain" id="PRO_5008788753" description="Snake toxin/toxin-like domain-containing protein" evidence="2">
    <location>
        <begin position="24"/>
        <end position="135"/>
    </location>
</feature>
<dbReference type="EMBL" id="AMQN01018551">
    <property type="status" value="NOT_ANNOTATED_CDS"/>
    <property type="molecule type" value="Genomic_DNA"/>
</dbReference>
<gene>
    <name evidence="4" type="ORF">CAPTEDRAFT_198916</name>
</gene>
<dbReference type="Pfam" id="PF00087">
    <property type="entry name" value="Toxin_TOLIP"/>
    <property type="match status" value="1"/>
</dbReference>
<evidence type="ECO:0000313" key="4">
    <source>
        <dbReference type="EMBL" id="ELU14423.1"/>
    </source>
</evidence>
<protein>
    <recommendedName>
        <fullName evidence="3">Snake toxin/toxin-like domain-containing protein</fullName>
    </recommendedName>
</protein>
<evidence type="ECO:0000313" key="6">
    <source>
        <dbReference type="Proteomes" id="UP000014760"/>
    </source>
</evidence>
<accession>R7V6D4</accession>
<reference evidence="4 6" key="2">
    <citation type="journal article" date="2013" name="Nature">
        <title>Insights into bilaterian evolution from three spiralian genomes.</title>
        <authorList>
            <person name="Simakov O."/>
            <person name="Marletaz F."/>
            <person name="Cho S.J."/>
            <person name="Edsinger-Gonzales E."/>
            <person name="Havlak P."/>
            <person name="Hellsten U."/>
            <person name="Kuo D.H."/>
            <person name="Larsson T."/>
            <person name="Lv J."/>
            <person name="Arendt D."/>
            <person name="Savage R."/>
            <person name="Osoegawa K."/>
            <person name="de Jong P."/>
            <person name="Grimwood J."/>
            <person name="Chapman J.A."/>
            <person name="Shapiro H."/>
            <person name="Aerts A."/>
            <person name="Otillar R.P."/>
            <person name="Terry A.Y."/>
            <person name="Boore J.L."/>
            <person name="Grigoriev I.V."/>
            <person name="Lindberg D.R."/>
            <person name="Seaver E.C."/>
            <person name="Weisblat D.A."/>
            <person name="Putnam N.H."/>
            <person name="Rokhsar D.S."/>
        </authorList>
    </citation>
    <scope>NUCLEOTIDE SEQUENCE</scope>
    <source>
        <strain evidence="4 6">I ESC-2004</strain>
    </source>
</reference>
<dbReference type="Proteomes" id="UP000014760">
    <property type="component" value="Unassembled WGS sequence"/>
</dbReference>
<reference evidence="6" key="1">
    <citation type="submission" date="2012-12" db="EMBL/GenBank/DDBJ databases">
        <authorList>
            <person name="Hellsten U."/>
            <person name="Grimwood J."/>
            <person name="Chapman J.A."/>
            <person name="Shapiro H."/>
            <person name="Aerts A."/>
            <person name="Otillar R.P."/>
            <person name="Terry A.Y."/>
            <person name="Boore J.L."/>
            <person name="Simakov O."/>
            <person name="Marletaz F."/>
            <person name="Cho S.-J."/>
            <person name="Edsinger-Gonzales E."/>
            <person name="Havlak P."/>
            <person name="Kuo D.-H."/>
            <person name="Larsson T."/>
            <person name="Lv J."/>
            <person name="Arendt D."/>
            <person name="Savage R."/>
            <person name="Osoegawa K."/>
            <person name="de Jong P."/>
            <person name="Lindberg D.R."/>
            <person name="Seaver E.C."/>
            <person name="Weisblat D.A."/>
            <person name="Putnam N.H."/>
            <person name="Grigoriev I.V."/>
            <person name="Rokhsar D.S."/>
        </authorList>
    </citation>
    <scope>NUCLEOTIDE SEQUENCE</scope>
    <source>
        <strain evidence="6">I ESC-2004</strain>
    </source>
</reference>
<reference evidence="5" key="3">
    <citation type="submission" date="2015-06" db="UniProtKB">
        <authorList>
            <consortium name="EnsemblMetazoa"/>
        </authorList>
    </citation>
    <scope>IDENTIFICATION</scope>
</reference>
<keyword evidence="1 2" id="KW-0732">Signal</keyword>
<dbReference type="EMBL" id="KB294513">
    <property type="protein sequence ID" value="ELU14423.1"/>
    <property type="molecule type" value="Genomic_DNA"/>
</dbReference>
<sequence>MARVISTQALFLFVLAAASDVHGLRCYTCLHNQLQENDACVNNATLVDVTTCLSNQKYCMVEEIVIPTERGTFGKFHRKCSSECSSECSEADGNKRCISCCQQDLCNGCGSVMERLLRLTVPLILASNVVTLFLG</sequence>
<dbReference type="SUPFAM" id="SSF57302">
    <property type="entry name" value="Snake toxin-like"/>
    <property type="match status" value="1"/>
</dbReference>
<dbReference type="Gene3D" id="2.10.60.10">
    <property type="entry name" value="CD59"/>
    <property type="match status" value="1"/>
</dbReference>
<feature type="signal peptide" evidence="2">
    <location>
        <begin position="1"/>
        <end position="23"/>
    </location>
</feature>